<feature type="region of interest" description="Disordered" evidence="1">
    <location>
        <begin position="269"/>
        <end position="304"/>
    </location>
</feature>
<gene>
    <name evidence="2" type="ORF">A8C32_17725</name>
</gene>
<evidence type="ECO:0000313" key="3">
    <source>
        <dbReference type="Proteomes" id="UP000095713"/>
    </source>
</evidence>
<feature type="compositionally biased region" description="Basic and acidic residues" evidence="1">
    <location>
        <begin position="279"/>
        <end position="304"/>
    </location>
</feature>
<evidence type="ECO:0000256" key="1">
    <source>
        <dbReference type="SAM" id="MobiDB-lite"/>
    </source>
</evidence>
<organism evidence="2 3">
    <name type="scientific">Flavivirga aquatica</name>
    <dbReference type="NCBI Taxonomy" id="1849968"/>
    <lineage>
        <taxon>Bacteria</taxon>
        <taxon>Pseudomonadati</taxon>
        <taxon>Bacteroidota</taxon>
        <taxon>Flavobacteriia</taxon>
        <taxon>Flavobacteriales</taxon>
        <taxon>Flavobacteriaceae</taxon>
        <taxon>Flavivirga</taxon>
    </lineage>
</organism>
<evidence type="ECO:0000313" key="2">
    <source>
        <dbReference type="EMBL" id="OEK07278.1"/>
    </source>
</evidence>
<dbReference type="OrthoDB" id="2972467at2"/>
<accession>A0A1E5T7F3</accession>
<sequence>MHDPRVGRFFSVDPLFSKYSMLSPYAFSGNRVIANNELEGLEPTDSKIHWKRLTPEQEKKKLGKDIKNAVMFKTVGLHGLKESKWWTIPTREDVYVLMTYDITGGNDELYHHYYDKTAQDWIRFDPNNIGANAEEVVDFATYSIGGAATIVGGLIVIEAIGWATFTEFVVEEAVEYAVEAATGFPVINPKDIKDGVGIIYRRFNKKTGKYYIGQTKSKARYDKRIEEHYDNNPDADFEFDVIGTAEPGTKLDVLEEDFIRQAGIPTTKKTKANGTATIENKRYQMNDKKYKENGGKQEKQEGSY</sequence>
<comment type="caution">
    <text evidence="2">The sequence shown here is derived from an EMBL/GenBank/DDBJ whole genome shotgun (WGS) entry which is preliminary data.</text>
</comment>
<dbReference type="EMBL" id="MDJD01000048">
    <property type="protein sequence ID" value="OEK07278.1"/>
    <property type="molecule type" value="Genomic_DNA"/>
</dbReference>
<protein>
    <recommendedName>
        <fullName evidence="4">GIY-YIG domain-containing protein</fullName>
    </recommendedName>
</protein>
<reference evidence="2 3" key="1">
    <citation type="submission" date="2016-05" db="EMBL/GenBank/DDBJ databases">
        <title>Draft Genome Sequence of Algibacter sp. Strain SK-16 Isolated from the Surface Water of Aburatsubo Inlet.</title>
        <authorList>
            <person name="Wong S.-K."/>
            <person name="Yoshizawa S."/>
            <person name="Nakajima Y."/>
            <person name="Ogura Y."/>
            <person name="Tetsuya H."/>
            <person name="Hamasaki K."/>
        </authorList>
    </citation>
    <scope>NUCLEOTIDE SEQUENCE [LARGE SCALE GENOMIC DNA]</scope>
    <source>
        <strain evidence="2 3">SK-16</strain>
    </source>
</reference>
<keyword evidence="3" id="KW-1185">Reference proteome</keyword>
<evidence type="ECO:0008006" key="4">
    <source>
        <dbReference type="Google" id="ProtNLM"/>
    </source>
</evidence>
<name>A0A1E5T7F3_9FLAO</name>
<dbReference type="Proteomes" id="UP000095713">
    <property type="component" value="Unassembled WGS sequence"/>
</dbReference>
<proteinExistence type="predicted"/>
<dbReference type="STRING" id="1849968.A8C32_17725"/>
<dbReference type="AlphaFoldDB" id="A0A1E5T7F3"/>